<sequence>MERATALGIAGSLLSAFATYIYVQFKRIEEQQEAAVKILKVGSEIESTKKKLDEYDKFKEYLAPLKIHLLTQTRTFNVRMVRDYTLSERFIKEKHKLKADVVLFAKYAVTFQFGADPIAEPCDVAYESPYLRLTCDPPALIGTPQVKLVSQEVSVPHILTDERTHVAALTQRLTASLPRDGMNLAKDDNVRAVFRNQFVDCAREFLGSQDGLQYFPCIMAEYRQPPQ</sequence>
<keyword evidence="2" id="KW-1185">Reference proteome</keyword>
<protein>
    <submittedName>
        <fullName evidence="1">Uncharacterized protein</fullName>
    </submittedName>
</protein>
<dbReference type="RefSeq" id="WP_022776369.1">
    <property type="nucleotide sequence ID" value="NC_022576.1"/>
</dbReference>
<dbReference type="eggNOG" id="ENOG5033GIY">
    <property type="taxonomic scope" value="Bacteria"/>
</dbReference>
<dbReference type="Proteomes" id="UP000017184">
    <property type="component" value="Chromosome"/>
</dbReference>
<evidence type="ECO:0000313" key="1">
    <source>
        <dbReference type="EMBL" id="AGX88509.1"/>
    </source>
</evidence>
<reference evidence="1 2" key="1">
    <citation type="journal article" date="2013" name="Genome Biol.">
        <title>Genomic analysis reveals key aspects of prokaryotic symbiosis in the phototrophic consortium "Chlorochromatium aggregatum".</title>
        <authorList>
            <person name="Liu Z."/>
            <person name="Muller J."/>
            <person name="Li T."/>
            <person name="Alvey R.M."/>
            <person name="Vogl K."/>
            <person name="Frigaard N.U."/>
            <person name="Rockwell N.C."/>
            <person name="Boyd E.S."/>
            <person name="Tomsho L.P."/>
            <person name="Schuster S.C."/>
            <person name="Henke P."/>
            <person name="Rohde M."/>
            <person name="Overmann J."/>
            <person name="Bryant D.A."/>
        </authorList>
    </citation>
    <scope>NUCLEOTIDE SEQUENCE [LARGE SCALE GENOMIC DNA]</scope>
    <source>
        <strain evidence="1">CR</strain>
    </source>
</reference>
<dbReference type="STRING" id="946483.Cenrod_2454"/>
<organism evidence="1 2">
    <name type="scientific">Candidatus Symbiobacter mobilis CR</name>
    <dbReference type="NCBI Taxonomy" id="946483"/>
    <lineage>
        <taxon>Bacteria</taxon>
        <taxon>Pseudomonadati</taxon>
        <taxon>Pseudomonadota</taxon>
        <taxon>Betaproteobacteria</taxon>
        <taxon>Burkholderiales</taxon>
        <taxon>Comamonadaceae</taxon>
    </lineage>
</organism>
<dbReference type="EMBL" id="CP004885">
    <property type="protein sequence ID" value="AGX88509.1"/>
    <property type="molecule type" value="Genomic_DNA"/>
</dbReference>
<dbReference type="OrthoDB" id="8821239at2"/>
<accession>U5NEE1</accession>
<proteinExistence type="predicted"/>
<name>U5NEE1_9BURK</name>
<dbReference type="HOGENOM" id="CLU_1218019_0_0_4"/>
<gene>
    <name evidence="1" type="ORF">Cenrod_2454</name>
</gene>
<evidence type="ECO:0000313" key="2">
    <source>
        <dbReference type="Proteomes" id="UP000017184"/>
    </source>
</evidence>
<dbReference type="AlphaFoldDB" id="U5NEE1"/>
<dbReference type="KEGG" id="cbx:Cenrod_2454"/>